<name>A0A2T9XYX1_9FUNG</name>
<evidence type="ECO:0000313" key="3">
    <source>
        <dbReference type="Proteomes" id="UP000245609"/>
    </source>
</evidence>
<comment type="caution">
    <text evidence="2">The sequence shown here is derived from an EMBL/GenBank/DDBJ whole genome shotgun (WGS) entry which is preliminary data.</text>
</comment>
<dbReference type="PANTHER" id="PTHR31649">
    <property type="entry name" value="AGAP009604-PA"/>
    <property type="match status" value="1"/>
</dbReference>
<protein>
    <submittedName>
        <fullName evidence="2">Uncharacterized protein</fullName>
    </submittedName>
</protein>
<sequence>MIGSSTSFVLPIVYAGGLSLNTKGGYGQHPPPQGQGYGQHPPPQGQGQGYGQQPPRQQSQPQFEWKPASNNSIPPNAVQGGVEADGRPIFVARAFYKGGLHPGKAGQHLEGGGFAFGYGGKEVRLDEYQVLCGNASQLRWVERQGSLVFDDIRPVEAGHEESGEPLFIAKTLYDGGQQLGKAGPHLKSGMSFSYGKKEKNSDKYMVLCYV</sequence>
<proteinExistence type="predicted"/>
<organism evidence="2 3">
    <name type="scientific">Smittium megazygosporum</name>
    <dbReference type="NCBI Taxonomy" id="133381"/>
    <lineage>
        <taxon>Eukaryota</taxon>
        <taxon>Fungi</taxon>
        <taxon>Fungi incertae sedis</taxon>
        <taxon>Zoopagomycota</taxon>
        <taxon>Kickxellomycotina</taxon>
        <taxon>Harpellomycetes</taxon>
        <taxon>Harpellales</taxon>
        <taxon>Legeriomycetaceae</taxon>
        <taxon>Smittium</taxon>
    </lineage>
</organism>
<dbReference type="PANTHER" id="PTHR31649:SF1">
    <property type="entry name" value="FARNESOIC ACID O-METHYL TRANSFERASE DOMAIN-CONTAINING PROTEIN"/>
    <property type="match status" value="1"/>
</dbReference>
<dbReference type="AlphaFoldDB" id="A0A2T9XYX1"/>
<feature type="region of interest" description="Disordered" evidence="1">
    <location>
        <begin position="22"/>
        <end position="82"/>
    </location>
</feature>
<feature type="compositionally biased region" description="Low complexity" evidence="1">
    <location>
        <begin position="51"/>
        <end position="62"/>
    </location>
</feature>
<gene>
    <name evidence="2" type="ORF">BB560_007076</name>
</gene>
<dbReference type="SMART" id="SM00696">
    <property type="entry name" value="DM9"/>
    <property type="match status" value="1"/>
</dbReference>
<evidence type="ECO:0000256" key="1">
    <source>
        <dbReference type="SAM" id="MobiDB-lite"/>
    </source>
</evidence>
<reference evidence="2 3" key="1">
    <citation type="journal article" date="2018" name="MBio">
        <title>Comparative Genomics Reveals the Core Gene Toolbox for the Fungus-Insect Symbiosis.</title>
        <authorList>
            <person name="Wang Y."/>
            <person name="Stata M."/>
            <person name="Wang W."/>
            <person name="Stajich J.E."/>
            <person name="White M.M."/>
            <person name="Moncalvo J.M."/>
        </authorList>
    </citation>
    <scope>NUCLEOTIDE SEQUENCE [LARGE SCALE GENOMIC DNA]</scope>
    <source>
        <strain evidence="2 3">SC-DP-2</strain>
    </source>
</reference>
<accession>A0A2T9XYX1</accession>
<dbReference type="EMBL" id="MBFS01003689">
    <property type="protein sequence ID" value="PVU85299.1"/>
    <property type="molecule type" value="Genomic_DNA"/>
</dbReference>
<dbReference type="STRING" id="133381.A0A2T9XYX1"/>
<dbReference type="OrthoDB" id="2142040at2759"/>
<keyword evidence="3" id="KW-1185">Reference proteome</keyword>
<dbReference type="Proteomes" id="UP000245609">
    <property type="component" value="Unassembled WGS sequence"/>
</dbReference>
<dbReference type="Pfam" id="PF11901">
    <property type="entry name" value="DM9"/>
    <property type="match status" value="1"/>
</dbReference>
<dbReference type="InterPro" id="IPR006616">
    <property type="entry name" value="DM9_repeat"/>
</dbReference>
<evidence type="ECO:0000313" key="2">
    <source>
        <dbReference type="EMBL" id="PVU85299.1"/>
    </source>
</evidence>